<dbReference type="InterPro" id="IPR037682">
    <property type="entry name" value="TonB_C"/>
</dbReference>
<evidence type="ECO:0000256" key="3">
    <source>
        <dbReference type="ARBA" id="ARBA00022448"/>
    </source>
</evidence>
<dbReference type="PRINTS" id="PR01374">
    <property type="entry name" value="TONBPROTEIN"/>
</dbReference>
<dbReference type="InterPro" id="IPR051045">
    <property type="entry name" value="TonB-dependent_transducer"/>
</dbReference>
<gene>
    <name evidence="13" type="ORF">BGO89_02635</name>
</gene>
<evidence type="ECO:0000313" key="13">
    <source>
        <dbReference type="EMBL" id="OJX59333.1"/>
    </source>
</evidence>
<comment type="similarity">
    <text evidence="2">Belongs to the TonB family.</text>
</comment>
<feature type="region of interest" description="Disordered" evidence="10">
    <location>
        <begin position="77"/>
        <end position="110"/>
    </location>
</feature>
<keyword evidence="6 11" id="KW-0812">Transmembrane</keyword>
<sequence length="264" mass="28449">MSTIAAKNPFEQLKYGATELKEIISRNTVRAFVYTTAALLLLLLINFTYKTVMAMLFPPPNVVKVKLVRVSIDNLAPPPTDADVPPPPPPANMPAAASGPAARAGTPVPVPDALIAPDAKDFANVDEINRASAVGGDGNDMGGFSDGIGVDPNANLQIEQREEIPDVDDFVAVEKEPGFDYEGLQRRVQYPKMAQRNGIEGQVLVAALIGKDGSIKDIKVMESDNTLLNEEAVRAVRGTQFTPGIQNGNPVSVWVRIPIRFRLH</sequence>
<dbReference type="InterPro" id="IPR003538">
    <property type="entry name" value="TonB"/>
</dbReference>
<dbReference type="GO" id="GO:0030288">
    <property type="term" value="C:outer membrane-bounded periplasmic space"/>
    <property type="evidence" value="ECO:0007669"/>
    <property type="project" value="InterPro"/>
</dbReference>
<dbReference type="GO" id="GO:0015891">
    <property type="term" value="P:siderophore transport"/>
    <property type="evidence" value="ECO:0007669"/>
    <property type="project" value="InterPro"/>
</dbReference>
<dbReference type="GO" id="GO:0098797">
    <property type="term" value="C:plasma membrane protein complex"/>
    <property type="evidence" value="ECO:0007669"/>
    <property type="project" value="TreeGrafter"/>
</dbReference>
<evidence type="ECO:0000259" key="12">
    <source>
        <dbReference type="PROSITE" id="PS52015"/>
    </source>
</evidence>
<dbReference type="PANTHER" id="PTHR33446">
    <property type="entry name" value="PROTEIN TONB-RELATED"/>
    <property type="match status" value="1"/>
</dbReference>
<evidence type="ECO:0000256" key="10">
    <source>
        <dbReference type="SAM" id="MobiDB-lite"/>
    </source>
</evidence>
<dbReference type="GO" id="GO:0055085">
    <property type="term" value="P:transmembrane transport"/>
    <property type="evidence" value="ECO:0007669"/>
    <property type="project" value="InterPro"/>
</dbReference>
<dbReference type="Proteomes" id="UP000184233">
    <property type="component" value="Unassembled WGS sequence"/>
</dbReference>
<comment type="caution">
    <text evidence="13">The sequence shown here is derived from an EMBL/GenBank/DDBJ whole genome shotgun (WGS) entry which is preliminary data.</text>
</comment>
<comment type="subcellular location">
    <subcellularLocation>
        <location evidence="1">Cell inner membrane</location>
        <topology evidence="1">Single-pass membrane protein</topology>
        <orientation evidence="1">Periplasmic side</orientation>
    </subcellularLocation>
</comment>
<feature type="compositionally biased region" description="Pro residues" evidence="10">
    <location>
        <begin position="77"/>
        <end position="92"/>
    </location>
</feature>
<keyword evidence="4" id="KW-1003">Cell membrane</keyword>
<dbReference type="AlphaFoldDB" id="A0A1M3L2B9"/>
<name>A0A1M3L2B9_9BACT</name>
<dbReference type="PROSITE" id="PS52015">
    <property type="entry name" value="TONB_CTD"/>
    <property type="match status" value="1"/>
</dbReference>
<dbReference type="Gene3D" id="3.30.1150.10">
    <property type="match status" value="1"/>
</dbReference>
<dbReference type="InterPro" id="IPR006260">
    <property type="entry name" value="TonB/TolA_C"/>
</dbReference>
<keyword evidence="9 11" id="KW-0472">Membrane</keyword>
<dbReference type="GO" id="GO:0031992">
    <property type="term" value="F:energy transducer activity"/>
    <property type="evidence" value="ECO:0007669"/>
    <property type="project" value="InterPro"/>
</dbReference>
<evidence type="ECO:0000256" key="11">
    <source>
        <dbReference type="SAM" id="Phobius"/>
    </source>
</evidence>
<keyword evidence="3" id="KW-0813">Transport</keyword>
<dbReference type="EMBL" id="MKVH01000013">
    <property type="protein sequence ID" value="OJX59333.1"/>
    <property type="molecule type" value="Genomic_DNA"/>
</dbReference>
<accession>A0A1M3L2B9</accession>
<evidence type="ECO:0000256" key="2">
    <source>
        <dbReference type="ARBA" id="ARBA00006555"/>
    </source>
</evidence>
<feature type="compositionally biased region" description="Low complexity" evidence="10">
    <location>
        <begin position="93"/>
        <end position="107"/>
    </location>
</feature>
<protein>
    <recommendedName>
        <fullName evidence="12">TonB C-terminal domain-containing protein</fullName>
    </recommendedName>
</protein>
<dbReference type="SUPFAM" id="SSF74653">
    <property type="entry name" value="TolA/TonB C-terminal domain"/>
    <property type="match status" value="1"/>
</dbReference>
<evidence type="ECO:0000313" key="14">
    <source>
        <dbReference type="Proteomes" id="UP000184233"/>
    </source>
</evidence>
<dbReference type="PANTHER" id="PTHR33446:SF2">
    <property type="entry name" value="PROTEIN TONB"/>
    <property type="match status" value="1"/>
</dbReference>
<dbReference type="STRING" id="1895771.BGO89_02635"/>
<keyword evidence="7" id="KW-0653">Protein transport</keyword>
<reference evidence="13 14" key="1">
    <citation type="submission" date="2016-09" db="EMBL/GenBank/DDBJ databases">
        <title>Genome-resolved meta-omics ties microbial dynamics to process performance in biotechnology for thiocyanate degradation.</title>
        <authorList>
            <person name="Kantor R.S."/>
            <person name="Huddy R.J."/>
            <person name="Iyer R."/>
            <person name="Thomas B.C."/>
            <person name="Brown C.T."/>
            <person name="Anantharaman K."/>
            <person name="Tringe S."/>
            <person name="Hettich R.L."/>
            <person name="Harrison S.T."/>
            <person name="Banfield J.F."/>
        </authorList>
    </citation>
    <scope>NUCLEOTIDE SEQUENCE [LARGE SCALE GENOMIC DNA]</scope>
    <source>
        <strain evidence="13">59-99</strain>
    </source>
</reference>
<evidence type="ECO:0000256" key="6">
    <source>
        <dbReference type="ARBA" id="ARBA00022692"/>
    </source>
</evidence>
<organism evidence="13 14">
    <name type="scientific">Candidatus Kapaibacterium thiocyanatum</name>
    <dbReference type="NCBI Taxonomy" id="1895771"/>
    <lineage>
        <taxon>Bacteria</taxon>
        <taxon>Pseudomonadati</taxon>
        <taxon>Candidatus Kapaibacteriota</taxon>
        <taxon>Candidatus Kapaibacteriia</taxon>
        <taxon>Candidatus Kapaibacteriales</taxon>
        <taxon>Candidatus Kapaibacteriaceae</taxon>
        <taxon>Candidatus Kapaibacterium</taxon>
    </lineage>
</organism>
<feature type="transmembrane region" description="Helical" evidence="11">
    <location>
        <begin position="31"/>
        <end position="49"/>
    </location>
</feature>
<dbReference type="GO" id="GO:0015031">
    <property type="term" value="P:protein transport"/>
    <property type="evidence" value="ECO:0007669"/>
    <property type="project" value="UniProtKB-KW"/>
</dbReference>
<evidence type="ECO:0000256" key="9">
    <source>
        <dbReference type="ARBA" id="ARBA00023136"/>
    </source>
</evidence>
<keyword evidence="8 11" id="KW-1133">Transmembrane helix</keyword>
<evidence type="ECO:0000256" key="1">
    <source>
        <dbReference type="ARBA" id="ARBA00004383"/>
    </source>
</evidence>
<evidence type="ECO:0000256" key="5">
    <source>
        <dbReference type="ARBA" id="ARBA00022519"/>
    </source>
</evidence>
<dbReference type="Pfam" id="PF03544">
    <property type="entry name" value="TonB_C"/>
    <property type="match status" value="1"/>
</dbReference>
<dbReference type="NCBIfam" id="TIGR01352">
    <property type="entry name" value="tonB_Cterm"/>
    <property type="match status" value="1"/>
</dbReference>
<keyword evidence="5" id="KW-0997">Cell inner membrane</keyword>
<evidence type="ECO:0000256" key="7">
    <source>
        <dbReference type="ARBA" id="ARBA00022927"/>
    </source>
</evidence>
<proteinExistence type="inferred from homology"/>
<feature type="domain" description="TonB C-terminal" evidence="12">
    <location>
        <begin position="175"/>
        <end position="264"/>
    </location>
</feature>
<evidence type="ECO:0000256" key="4">
    <source>
        <dbReference type="ARBA" id="ARBA00022475"/>
    </source>
</evidence>
<evidence type="ECO:0000256" key="8">
    <source>
        <dbReference type="ARBA" id="ARBA00022989"/>
    </source>
</evidence>